<proteinExistence type="predicted"/>
<keyword evidence="2" id="KW-1185">Reference proteome</keyword>
<comment type="caution">
    <text evidence="1">The sequence shown here is derived from an EMBL/GenBank/DDBJ whole genome shotgun (WGS) entry which is preliminary data.</text>
</comment>
<reference evidence="1" key="1">
    <citation type="journal article" date="2023" name="GigaByte">
        <title>Genome assembly of the bearded iris, Iris pallida Lam.</title>
        <authorList>
            <person name="Bruccoleri R.E."/>
            <person name="Oakeley E.J."/>
            <person name="Faust A.M.E."/>
            <person name="Altorfer M."/>
            <person name="Dessus-Babus S."/>
            <person name="Burckhardt D."/>
            <person name="Oertli M."/>
            <person name="Naumann U."/>
            <person name="Petersen F."/>
            <person name="Wong J."/>
        </authorList>
    </citation>
    <scope>NUCLEOTIDE SEQUENCE</scope>
    <source>
        <strain evidence="1">GSM-AAB239-AS_SAM_17_03QT</strain>
    </source>
</reference>
<evidence type="ECO:0000313" key="2">
    <source>
        <dbReference type="Proteomes" id="UP001140949"/>
    </source>
</evidence>
<protein>
    <submittedName>
        <fullName evidence="1">NADH dehydrogenase subunit 4 (Mitochondrion)</fullName>
    </submittedName>
</protein>
<accession>A0AAX6FFF5</accession>
<reference evidence="1" key="2">
    <citation type="submission" date="2023-04" db="EMBL/GenBank/DDBJ databases">
        <authorList>
            <person name="Bruccoleri R.E."/>
            <person name="Oakeley E.J."/>
            <person name="Faust A.-M."/>
            <person name="Dessus-Babus S."/>
            <person name="Altorfer M."/>
            <person name="Burckhardt D."/>
            <person name="Oertli M."/>
            <person name="Naumann U."/>
            <person name="Petersen F."/>
            <person name="Wong J."/>
        </authorList>
    </citation>
    <scope>NUCLEOTIDE SEQUENCE</scope>
    <source>
        <strain evidence="1">GSM-AAB239-AS_SAM_17_03QT</strain>
        <tissue evidence="1">Leaf</tissue>
    </source>
</reference>
<dbReference type="EMBL" id="JANAVB010029216">
    <property type="protein sequence ID" value="KAJ6815190.1"/>
    <property type="molecule type" value="Genomic_DNA"/>
</dbReference>
<dbReference type="AlphaFoldDB" id="A0AAX6FFF5"/>
<name>A0AAX6FFF5_IRIPA</name>
<organism evidence="1 2">
    <name type="scientific">Iris pallida</name>
    <name type="common">Sweet iris</name>
    <dbReference type="NCBI Taxonomy" id="29817"/>
    <lineage>
        <taxon>Eukaryota</taxon>
        <taxon>Viridiplantae</taxon>
        <taxon>Streptophyta</taxon>
        <taxon>Embryophyta</taxon>
        <taxon>Tracheophyta</taxon>
        <taxon>Spermatophyta</taxon>
        <taxon>Magnoliopsida</taxon>
        <taxon>Liliopsida</taxon>
        <taxon>Asparagales</taxon>
        <taxon>Iridaceae</taxon>
        <taxon>Iridoideae</taxon>
        <taxon>Irideae</taxon>
        <taxon>Iris</taxon>
    </lineage>
</organism>
<sequence length="113" mass="13024">MVGKPVYEVKPIATPTIKYEIGPLLKSLMDPEGSRTRCIPFVRIANIPCTIRRRASLADRAGRRCQILKSSLDQPSAPTTWYDEHSKTWRMMAHTTQERLYMGTHGWKQSLFF</sequence>
<evidence type="ECO:0000313" key="1">
    <source>
        <dbReference type="EMBL" id="KAJ6815190.1"/>
    </source>
</evidence>
<gene>
    <name evidence="1" type="ORF">M6B38_135680</name>
</gene>
<dbReference type="Proteomes" id="UP001140949">
    <property type="component" value="Unassembled WGS sequence"/>
</dbReference>